<name>A0A8S4R7H7_9NEOP</name>
<dbReference type="AlphaFoldDB" id="A0A8S4R7H7"/>
<feature type="region of interest" description="Disordered" evidence="1">
    <location>
        <begin position="208"/>
        <end position="274"/>
    </location>
</feature>
<comment type="caution">
    <text evidence="2">The sequence shown here is derived from an EMBL/GenBank/DDBJ whole genome shotgun (WGS) entry which is preliminary data.</text>
</comment>
<evidence type="ECO:0000256" key="1">
    <source>
        <dbReference type="SAM" id="MobiDB-lite"/>
    </source>
</evidence>
<sequence>MFVTQNYNPAGGNDVSAKGLDGNDMSIQFPVVGSATSFHGPGNLVNDISANVSRDGNEASANAARVVNEILGDAPRVAEDISANIDRCDVTSGKETCCGNDMLGNVTSAKPRRVSAITGNIPRCDLSPITPLPGNDTSVSGLASVTDLLLVKLGCSGNVTFNNCPRVGNAISASRCSDISPNSLDGGNGTSPIITRCGKVTSAITPSGVSDISPINPRAAKDGLASGNDPWAHNLSTVRAPSGHDLSAGRQPSAHDLSAGRDPSPHGSAGGSCGGTQSVYHRCCWWCCGTR</sequence>
<protein>
    <submittedName>
        <fullName evidence="2">Jg7480 protein</fullName>
    </submittedName>
</protein>
<gene>
    <name evidence="2" type="primary">jg7480</name>
    <name evidence="2" type="ORF">PAEG_LOCUS10371</name>
</gene>
<evidence type="ECO:0000313" key="2">
    <source>
        <dbReference type="EMBL" id="CAH2232023.1"/>
    </source>
</evidence>
<keyword evidence="3" id="KW-1185">Reference proteome</keyword>
<organism evidence="2 3">
    <name type="scientific">Pararge aegeria aegeria</name>
    <dbReference type="NCBI Taxonomy" id="348720"/>
    <lineage>
        <taxon>Eukaryota</taxon>
        <taxon>Metazoa</taxon>
        <taxon>Ecdysozoa</taxon>
        <taxon>Arthropoda</taxon>
        <taxon>Hexapoda</taxon>
        <taxon>Insecta</taxon>
        <taxon>Pterygota</taxon>
        <taxon>Neoptera</taxon>
        <taxon>Endopterygota</taxon>
        <taxon>Lepidoptera</taxon>
        <taxon>Glossata</taxon>
        <taxon>Ditrysia</taxon>
        <taxon>Papilionoidea</taxon>
        <taxon>Nymphalidae</taxon>
        <taxon>Satyrinae</taxon>
        <taxon>Satyrini</taxon>
        <taxon>Parargina</taxon>
        <taxon>Pararge</taxon>
    </lineage>
</organism>
<proteinExistence type="predicted"/>
<reference evidence="2" key="1">
    <citation type="submission" date="2022-03" db="EMBL/GenBank/DDBJ databases">
        <authorList>
            <person name="Lindestad O."/>
        </authorList>
    </citation>
    <scope>NUCLEOTIDE SEQUENCE</scope>
</reference>
<evidence type="ECO:0000313" key="3">
    <source>
        <dbReference type="Proteomes" id="UP000838756"/>
    </source>
</evidence>
<dbReference type="EMBL" id="CAKXAJ010024862">
    <property type="protein sequence ID" value="CAH2232023.1"/>
    <property type="molecule type" value="Genomic_DNA"/>
</dbReference>
<accession>A0A8S4R7H7</accession>
<dbReference type="Proteomes" id="UP000838756">
    <property type="component" value="Unassembled WGS sequence"/>
</dbReference>